<organism evidence="1 2">
    <name type="scientific">Streptomyces rubiginosohelvolus</name>
    <dbReference type="NCBI Taxonomy" id="67362"/>
    <lineage>
        <taxon>Bacteria</taxon>
        <taxon>Bacillati</taxon>
        <taxon>Actinomycetota</taxon>
        <taxon>Actinomycetes</taxon>
        <taxon>Kitasatosporales</taxon>
        <taxon>Streptomycetaceae</taxon>
        <taxon>Streptomyces</taxon>
    </lineage>
</organism>
<protein>
    <submittedName>
        <fullName evidence="1">Uncharacterized protein</fullName>
    </submittedName>
</protein>
<comment type="caution">
    <text evidence="1">The sequence shown here is derived from an EMBL/GenBank/DDBJ whole genome shotgun (WGS) entry which is preliminary data.</text>
</comment>
<keyword evidence="2" id="KW-1185">Reference proteome</keyword>
<dbReference type="Proteomes" id="UP000624183">
    <property type="component" value="Unassembled WGS sequence"/>
</dbReference>
<accession>A0ABQ3BBW3</accession>
<dbReference type="EMBL" id="BMUW01000001">
    <property type="protein sequence ID" value="GGZ33930.1"/>
    <property type="molecule type" value="Genomic_DNA"/>
</dbReference>
<evidence type="ECO:0000313" key="1">
    <source>
        <dbReference type="EMBL" id="GGZ33930.1"/>
    </source>
</evidence>
<gene>
    <name evidence="1" type="ORF">GCM10010328_03910</name>
</gene>
<reference evidence="2" key="1">
    <citation type="journal article" date="2019" name="Int. J. Syst. Evol. Microbiol.">
        <title>The Global Catalogue of Microorganisms (GCM) 10K type strain sequencing project: providing services to taxonomists for standard genome sequencing and annotation.</title>
        <authorList>
            <consortium name="The Broad Institute Genomics Platform"/>
            <consortium name="The Broad Institute Genome Sequencing Center for Infectious Disease"/>
            <person name="Wu L."/>
            <person name="Ma J."/>
        </authorList>
    </citation>
    <scope>NUCLEOTIDE SEQUENCE [LARGE SCALE GENOMIC DNA]</scope>
    <source>
        <strain evidence="2">JCM 4602</strain>
    </source>
</reference>
<name>A0ABQ3BBW3_9ACTN</name>
<sequence length="88" mass="9405">MVPVFFTVHWPSKPLPQSDFLVYVAVADAAAEAGEARPTIAASGTTSAVRPATTLDLPLRAGIHLNLERRWGVSVLNGAPRVRSNKRG</sequence>
<evidence type="ECO:0000313" key="2">
    <source>
        <dbReference type="Proteomes" id="UP000624183"/>
    </source>
</evidence>
<proteinExistence type="predicted"/>